<sequence>MDRAPVTPTAGTVTALTGAAAPAPASRANPVPDALSGIEP</sequence>
<name>A0ABU7KXF9_9ACTN</name>
<dbReference type="Proteomes" id="UP001348641">
    <property type="component" value="Unassembled WGS sequence"/>
</dbReference>
<feature type="compositionally biased region" description="Low complexity" evidence="1">
    <location>
        <begin position="1"/>
        <end position="25"/>
    </location>
</feature>
<organism evidence="2 3">
    <name type="scientific">Nocardiopsis tropica</name>
    <dbReference type="NCBI Taxonomy" id="109330"/>
    <lineage>
        <taxon>Bacteria</taxon>
        <taxon>Bacillati</taxon>
        <taxon>Actinomycetota</taxon>
        <taxon>Actinomycetes</taxon>
        <taxon>Streptosporangiales</taxon>
        <taxon>Nocardiopsidaceae</taxon>
        <taxon>Nocardiopsis</taxon>
    </lineage>
</organism>
<feature type="region of interest" description="Disordered" evidence="1">
    <location>
        <begin position="1"/>
        <end position="40"/>
    </location>
</feature>
<proteinExistence type="predicted"/>
<evidence type="ECO:0000256" key="1">
    <source>
        <dbReference type="SAM" id="MobiDB-lite"/>
    </source>
</evidence>
<reference evidence="2 3" key="1">
    <citation type="submission" date="2023-07" db="EMBL/GenBank/DDBJ databases">
        <authorList>
            <person name="Girao M."/>
            <person name="Carvalho M.F."/>
        </authorList>
    </citation>
    <scope>NUCLEOTIDE SEQUENCE [LARGE SCALE GENOMIC DNA]</scope>
    <source>
        <strain evidence="2 3">66/93</strain>
    </source>
</reference>
<evidence type="ECO:0000313" key="3">
    <source>
        <dbReference type="Proteomes" id="UP001348641"/>
    </source>
</evidence>
<evidence type="ECO:0000313" key="2">
    <source>
        <dbReference type="EMBL" id="MEE2053959.1"/>
    </source>
</evidence>
<accession>A0ABU7KXF9</accession>
<gene>
    <name evidence="2" type="ORF">Q8A49_25995</name>
</gene>
<dbReference type="RefSeq" id="WP_330160865.1">
    <property type="nucleotide sequence ID" value="NZ_BAAAJA010000014.1"/>
</dbReference>
<dbReference type="EMBL" id="JAUUCC010000089">
    <property type="protein sequence ID" value="MEE2053959.1"/>
    <property type="molecule type" value="Genomic_DNA"/>
</dbReference>
<protein>
    <submittedName>
        <fullName evidence="2">Uncharacterized protein</fullName>
    </submittedName>
</protein>
<comment type="caution">
    <text evidence="2">The sequence shown here is derived from an EMBL/GenBank/DDBJ whole genome shotgun (WGS) entry which is preliminary data.</text>
</comment>